<dbReference type="InterPro" id="IPR000172">
    <property type="entry name" value="GMC_OxRdtase_N"/>
</dbReference>
<evidence type="ECO:0000256" key="1">
    <source>
        <dbReference type="ARBA" id="ARBA00001974"/>
    </source>
</evidence>
<evidence type="ECO:0000256" key="7">
    <source>
        <dbReference type="ARBA" id="ARBA00022530"/>
    </source>
</evidence>
<feature type="region of interest" description="Disordered" evidence="14">
    <location>
        <begin position="69"/>
        <end position="88"/>
    </location>
</feature>
<feature type="domain" description="Glucose-methanol-choline oxidoreductase N-terminal" evidence="15">
    <location>
        <begin position="17"/>
        <end position="40"/>
    </location>
</feature>
<dbReference type="Gene3D" id="3.50.50.60">
    <property type="entry name" value="FAD/NAD(P)-binding domain"/>
    <property type="match status" value="1"/>
</dbReference>
<evidence type="ECO:0000256" key="11">
    <source>
        <dbReference type="ARBA" id="ARBA00049435"/>
    </source>
</evidence>
<sequence>MLLQTELNNRLVEHPAGKLLGGSSAINGSLYLPPSPAGFDAWAQLGNVGWNWESMKPYIQKTYTLHPPRLPSKAAGESTPRHENSASGPIQVVYGSPANSADKTLVDAWNAAFQQNSYECITDFLAEQKTVSTRVYTAAIDPVSGQRSSADTQYGALLAGRGNVTIMTGATVQCILFEKTPQGTVRAIGVEVKVDGHLTTLEASREIIHAVGVFHSPRLLGLSGIGNPSWLHELGVHTLVDFPGVGENLQNHIIAGLPVGLKPHPGIQGITPGIKAFAFVSLDSEPKEKLWTTTDSAAEDPQSSTIRSIL</sequence>
<dbReference type="AlphaFoldDB" id="A0A0U5G338"/>
<evidence type="ECO:0000256" key="8">
    <source>
        <dbReference type="ARBA" id="ARBA00022630"/>
    </source>
</evidence>
<dbReference type="GO" id="GO:0050660">
    <property type="term" value="F:flavin adenine dinucleotide binding"/>
    <property type="evidence" value="ECO:0007669"/>
    <property type="project" value="InterPro"/>
</dbReference>
<evidence type="ECO:0000256" key="10">
    <source>
        <dbReference type="ARBA" id="ARBA00023002"/>
    </source>
</evidence>
<keyword evidence="8 13" id="KW-0285">Flavoprotein</keyword>
<dbReference type="OrthoDB" id="269227at2759"/>
<dbReference type="GO" id="GO:0046562">
    <property type="term" value="F:beta-D-glucose oxidase activity"/>
    <property type="evidence" value="ECO:0007669"/>
    <property type="project" value="UniProtKB-EC"/>
</dbReference>
<dbReference type="Pfam" id="PF00732">
    <property type="entry name" value="GMC_oxred_N"/>
    <property type="match status" value="1"/>
</dbReference>
<evidence type="ECO:0000256" key="6">
    <source>
        <dbReference type="ARBA" id="ARBA00022512"/>
    </source>
</evidence>
<comment type="subunit">
    <text evidence="5">Homodimer.</text>
</comment>
<dbReference type="EMBL" id="CDMC01000005">
    <property type="protein sequence ID" value="CEL06019.1"/>
    <property type="molecule type" value="Genomic_DNA"/>
</dbReference>
<dbReference type="STRING" id="454130.A0A0U5G338"/>
<keyword evidence="7" id="KW-0964">Secreted</keyword>
<name>A0A0U5G338_ASPCI</name>
<reference evidence="17" key="1">
    <citation type="journal article" date="2016" name="Genome Announc.">
        <title>Draft genome sequences of fungus Aspergillus calidoustus.</title>
        <authorList>
            <person name="Horn F."/>
            <person name="Linde J."/>
            <person name="Mattern D.J."/>
            <person name="Walther G."/>
            <person name="Guthke R."/>
            <person name="Scherlach K."/>
            <person name="Martin K."/>
            <person name="Brakhage A.A."/>
            <person name="Petzke L."/>
            <person name="Valiante V."/>
        </authorList>
    </citation>
    <scope>NUCLEOTIDE SEQUENCE [LARGE SCALE GENOMIC DNA]</scope>
    <source>
        <strain evidence="17">SF006504</strain>
    </source>
</reference>
<dbReference type="PROSITE" id="PS00623">
    <property type="entry name" value="GMC_OXRED_1"/>
    <property type="match status" value="1"/>
</dbReference>
<keyword evidence="6" id="KW-0134">Cell wall</keyword>
<evidence type="ECO:0000256" key="13">
    <source>
        <dbReference type="RuleBase" id="RU003968"/>
    </source>
</evidence>
<protein>
    <recommendedName>
        <fullName evidence="12">glucose oxidase</fullName>
        <ecNumber evidence="12">1.1.3.4</ecNumber>
    </recommendedName>
</protein>
<dbReference type="PANTHER" id="PTHR11552:SF201">
    <property type="entry name" value="GLUCOSE-METHANOL-CHOLINE OXIDOREDUCTASE N-TERMINAL DOMAIN-CONTAINING PROTEIN"/>
    <property type="match status" value="1"/>
</dbReference>
<organism evidence="16 17">
    <name type="scientific">Aspergillus calidoustus</name>
    <dbReference type="NCBI Taxonomy" id="454130"/>
    <lineage>
        <taxon>Eukaryota</taxon>
        <taxon>Fungi</taxon>
        <taxon>Dikarya</taxon>
        <taxon>Ascomycota</taxon>
        <taxon>Pezizomycotina</taxon>
        <taxon>Eurotiomycetes</taxon>
        <taxon>Eurotiomycetidae</taxon>
        <taxon>Eurotiales</taxon>
        <taxon>Aspergillaceae</taxon>
        <taxon>Aspergillus</taxon>
        <taxon>Aspergillus subgen. Nidulantes</taxon>
    </lineage>
</organism>
<evidence type="ECO:0000313" key="17">
    <source>
        <dbReference type="Proteomes" id="UP000054771"/>
    </source>
</evidence>
<evidence type="ECO:0000259" key="15">
    <source>
        <dbReference type="PROSITE" id="PS00623"/>
    </source>
</evidence>
<keyword evidence="7" id="KW-0272">Extracellular matrix</keyword>
<comment type="subcellular location">
    <subcellularLocation>
        <location evidence="2">Secreted</location>
        <location evidence="2">Cell wall</location>
    </subcellularLocation>
    <subcellularLocation>
        <location evidence="3">Secreted</location>
        <location evidence="3">Extracellular space</location>
        <location evidence="3">Extracellular matrix</location>
    </subcellularLocation>
</comment>
<feature type="region of interest" description="Disordered" evidence="14">
    <location>
        <begin position="291"/>
        <end position="310"/>
    </location>
</feature>
<keyword evidence="9 13" id="KW-0274">FAD</keyword>
<dbReference type="Gene3D" id="4.10.450.10">
    <property type="entry name" value="Glucose Oxidase, domain 2"/>
    <property type="match status" value="1"/>
</dbReference>
<keyword evidence="10" id="KW-0560">Oxidoreductase</keyword>
<evidence type="ECO:0000256" key="2">
    <source>
        <dbReference type="ARBA" id="ARBA00004191"/>
    </source>
</evidence>
<dbReference type="PANTHER" id="PTHR11552">
    <property type="entry name" value="GLUCOSE-METHANOL-CHOLINE GMC OXIDOREDUCTASE"/>
    <property type="match status" value="1"/>
</dbReference>
<dbReference type="InterPro" id="IPR012132">
    <property type="entry name" value="GMC_OxRdtase"/>
</dbReference>
<evidence type="ECO:0000256" key="3">
    <source>
        <dbReference type="ARBA" id="ARBA00004498"/>
    </source>
</evidence>
<keyword evidence="17" id="KW-1185">Reference proteome</keyword>
<dbReference type="InterPro" id="IPR027424">
    <property type="entry name" value="Glucose_Oxidase_domain_2"/>
</dbReference>
<comment type="similarity">
    <text evidence="4 13">Belongs to the GMC oxidoreductase family.</text>
</comment>
<evidence type="ECO:0000256" key="12">
    <source>
        <dbReference type="ARBA" id="ARBA00049722"/>
    </source>
</evidence>
<evidence type="ECO:0000256" key="9">
    <source>
        <dbReference type="ARBA" id="ARBA00022827"/>
    </source>
</evidence>
<dbReference type="Gene3D" id="3.30.560.10">
    <property type="entry name" value="Glucose Oxidase, domain 3"/>
    <property type="match status" value="1"/>
</dbReference>
<dbReference type="InterPro" id="IPR036188">
    <property type="entry name" value="FAD/NAD-bd_sf"/>
</dbReference>
<comment type="catalytic activity">
    <reaction evidence="11">
        <text>beta-D-glucose + O2 = D-glucono-1,5-lactone + H2O2</text>
        <dbReference type="Rhea" id="RHEA:11428"/>
        <dbReference type="ChEBI" id="CHEBI:15379"/>
        <dbReference type="ChEBI" id="CHEBI:15903"/>
        <dbReference type="ChEBI" id="CHEBI:16217"/>
        <dbReference type="ChEBI" id="CHEBI:16240"/>
        <dbReference type="EC" id="1.1.3.4"/>
    </reaction>
    <physiologicalReaction direction="left-to-right" evidence="11">
        <dbReference type="Rhea" id="RHEA:11429"/>
    </physiologicalReaction>
</comment>
<dbReference type="Proteomes" id="UP000054771">
    <property type="component" value="Unassembled WGS sequence"/>
</dbReference>
<evidence type="ECO:0000256" key="5">
    <source>
        <dbReference type="ARBA" id="ARBA00011738"/>
    </source>
</evidence>
<evidence type="ECO:0000256" key="14">
    <source>
        <dbReference type="SAM" id="MobiDB-lite"/>
    </source>
</evidence>
<evidence type="ECO:0000313" key="16">
    <source>
        <dbReference type="EMBL" id="CEL06019.1"/>
    </source>
</evidence>
<accession>A0A0U5G338</accession>
<dbReference type="SUPFAM" id="SSF51905">
    <property type="entry name" value="FAD/NAD(P)-binding domain"/>
    <property type="match status" value="1"/>
</dbReference>
<comment type="cofactor">
    <cofactor evidence="1">
        <name>FAD</name>
        <dbReference type="ChEBI" id="CHEBI:57692"/>
    </cofactor>
</comment>
<evidence type="ECO:0000256" key="4">
    <source>
        <dbReference type="ARBA" id="ARBA00010790"/>
    </source>
</evidence>
<gene>
    <name evidence="16" type="ORF">ASPCAL07131</name>
</gene>
<dbReference type="EC" id="1.1.3.4" evidence="12"/>
<proteinExistence type="inferred from homology"/>